<dbReference type="InterPro" id="IPR016181">
    <property type="entry name" value="Acyl_CoA_acyltransferase"/>
</dbReference>
<reference evidence="2 3" key="1">
    <citation type="submission" date="2018-06" db="EMBL/GenBank/DDBJ databases">
        <authorList>
            <consortium name="Pathogen Informatics"/>
            <person name="Doyle S."/>
        </authorList>
    </citation>
    <scope>NUCLEOTIDE SEQUENCE [LARGE SCALE GENOMIC DNA]</scope>
    <source>
        <strain evidence="2 3">NCTC11327</strain>
    </source>
</reference>
<dbReference type="PROSITE" id="PS51186">
    <property type="entry name" value="GNAT"/>
    <property type="match status" value="1"/>
</dbReference>
<feature type="domain" description="N-acetyltransferase" evidence="1">
    <location>
        <begin position="11"/>
        <end position="149"/>
    </location>
</feature>
<dbReference type="PANTHER" id="PTHR43233:SF1">
    <property type="entry name" value="FAMILY N-ACETYLTRANSFERASE, PUTATIVE (AFU_ORTHOLOGUE AFUA_6G03350)-RELATED"/>
    <property type="match status" value="1"/>
</dbReference>
<dbReference type="AlphaFoldDB" id="A0AAX2LTI8"/>
<dbReference type="InterPro" id="IPR053144">
    <property type="entry name" value="Acetyltransferase_Butenolide"/>
</dbReference>
<dbReference type="GO" id="GO:0016747">
    <property type="term" value="F:acyltransferase activity, transferring groups other than amino-acyl groups"/>
    <property type="evidence" value="ECO:0007669"/>
    <property type="project" value="InterPro"/>
</dbReference>
<dbReference type="Pfam" id="PF13508">
    <property type="entry name" value="Acetyltransf_7"/>
    <property type="match status" value="1"/>
</dbReference>
<dbReference type="CDD" id="cd04301">
    <property type="entry name" value="NAT_SF"/>
    <property type="match status" value="1"/>
</dbReference>
<dbReference type="InterPro" id="IPR000182">
    <property type="entry name" value="GNAT_dom"/>
</dbReference>
<gene>
    <name evidence="2" type="ORF">NCTC11327_01726</name>
</gene>
<proteinExistence type="predicted"/>
<sequence length="149" mass="16685">MTVASRMQDYSVSSEPSRLDLDVIHGFLAQSYWAKGVPRSVVEKALQHSLCFGVYDDAAGQVGFARMITDRATFAYLADVFILPEHRGQGLSKQLMDAVVSHADLQGLRRMVLATSDAHGLYAQYGFESIAKPELFMEVWHPDIYQRQS</sequence>
<dbReference type="EMBL" id="UHIP01000001">
    <property type="protein sequence ID" value="SUP25412.1"/>
    <property type="molecule type" value="Genomic_DNA"/>
</dbReference>
<evidence type="ECO:0000313" key="2">
    <source>
        <dbReference type="EMBL" id="SUP25412.1"/>
    </source>
</evidence>
<name>A0AAX2LTI8_VIBFL</name>
<dbReference type="Gene3D" id="3.40.630.30">
    <property type="match status" value="1"/>
</dbReference>
<evidence type="ECO:0000313" key="3">
    <source>
        <dbReference type="Proteomes" id="UP000254626"/>
    </source>
</evidence>
<comment type="caution">
    <text evidence="2">The sequence shown here is derived from an EMBL/GenBank/DDBJ whole genome shotgun (WGS) entry which is preliminary data.</text>
</comment>
<accession>A0AAX2LTI8</accession>
<organism evidence="2 3">
    <name type="scientific">Vibrio fluvialis</name>
    <dbReference type="NCBI Taxonomy" id="676"/>
    <lineage>
        <taxon>Bacteria</taxon>
        <taxon>Pseudomonadati</taxon>
        <taxon>Pseudomonadota</taxon>
        <taxon>Gammaproteobacteria</taxon>
        <taxon>Vibrionales</taxon>
        <taxon>Vibrionaceae</taxon>
        <taxon>Vibrio</taxon>
    </lineage>
</organism>
<dbReference type="Proteomes" id="UP000254626">
    <property type="component" value="Unassembled WGS sequence"/>
</dbReference>
<dbReference type="PANTHER" id="PTHR43233">
    <property type="entry name" value="FAMILY N-ACETYLTRANSFERASE, PUTATIVE (AFU_ORTHOLOGUE AFUA_6G03350)-RELATED"/>
    <property type="match status" value="1"/>
</dbReference>
<dbReference type="SUPFAM" id="SSF55729">
    <property type="entry name" value="Acyl-CoA N-acyltransferases (Nat)"/>
    <property type="match status" value="1"/>
</dbReference>
<protein>
    <submittedName>
        <fullName evidence="2">GNAT family acetyltransferase</fullName>
    </submittedName>
</protein>
<evidence type="ECO:0000259" key="1">
    <source>
        <dbReference type="PROSITE" id="PS51186"/>
    </source>
</evidence>